<accession>A0A8H6IJR8</accession>
<dbReference type="AlphaFoldDB" id="A0A8H6IJR8"/>
<protein>
    <submittedName>
        <fullName evidence="1">Uncharacterized protein</fullName>
    </submittedName>
</protein>
<organism evidence="1 2">
    <name type="scientific">Colletotrichum musicola</name>
    <dbReference type="NCBI Taxonomy" id="2175873"/>
    <lineage>
        <taxon>Eukaryota</taxon>
        <taxon>Fungi</taxon>
        <taxon>Dikarya</taxon>
        <taxon>Ascomycota</taxon>
        <taxon>Pezizomycotina</taxon>
        <taxon>Sordariomycetes</taxon>
        <taxon>Hypocreomycetidae</taxon>
        <taxon>Glomerellales</taxon>
        <taxon>Glomerellaceae</taxon>
        <taxon>Colletotrichum</taxon>
        <taxon>Colletotrichum orchidearum species complex</taxon>
    </lineage>
</organism>
<comment type="caution">
    <text evidence="1">The sequence shown here is derived from an EMBL/GenBank/DDBJ whole genome shotgun (WGS) entry which is preliminary data.</text>
</comment>
<keyword evidence="2" id="KW-1185">Reference proteome</keyword>
<sequence length="49" mass="5399">MDIVTNDTMSEEQTNEENCNTSAAALHLIDMDMGIATDDQDHEPTSETL</sequence>
<dbReference type="EMBL" id="WIGM01002414">
    <property type="protein sequence ID" value="KAF6780786.1"/>
    <property type="molecule type" value="Genomic_DNA"/>
</dbReference>
<proteinExistence type="predicted"/>
<dbReference type="Proteomes" id="UP000639643">
    <property type="component" value="Unassembled WGS sequence"/>
</dbReference>
<gene>
    <name evidence="1" type="ORF">CMUS01_16807</name>
</gene>
<evidence type="ECO:0000313" key="2">
    <source>
        <dbReference type="Proteomes" id="UP000639643"/>
    </source>
</evidence>
<feature type="non-terminal residue" evidence="1">
    <location>
        <position position="1"/>
    </location>
</feature>
<name>A0A8H6IJR8_9PEZI</name>
<reference evidence="1" key="1">
    <citation type="journal article" date="2020" name="Phytopathology">
        <title>Genome Sequence Resources of Colletotrichum truncatum, C. plurivorum, C. musicola, and C. sojae: Four Species Pathogenic to Soybean (Glycine max).</title>
        <authorList>
            <person name="Rogerio F."/>
            <person name="Boufleur T.R."/>
            <person name="Ciampi-Guillardi M."/>
            <person name="Sukno S.A."/>
            <person name="Thon M.R."/>
            <person name="Massola Junior N.S."/>
            <person name="Baroncelli R."/>
        </authorList>
    </citation>
    <scope>NUCLEOTIDE SEQUENCE</scope>
    <source>
        <strain evidence="1">LFN0074</strain>
    </source>
</reference>
<evidence type="ECO:0000313" key="1">
    <source>
        <dbReference type="EMBL" id="KAF6780786.1"/>
    </source>
</evidence>